<comment type="caution">
    <text evidence="1">The sequence shown here is derived from an EMBL/GenBank/DDBJ whole genome shotgun (WGS) entry which is preliminary data.</text>
</comment>
<evidence type="ECO:0000313" key="2">
    <source>
        <dbReference type="Proteomes" id="UP000076584"/>
    </source>
</evidence>
<sequence length="252" mass="28853">MWHKAILILSTVAFALLASVDAVVATGAITNVNTDTSHSMEVRVANLPSKLERSIGSHLAPKAFPHDNPLNITEEEARKHGHKLIPVERDLWDELVKSAGINSDYHRNVSSSTGSSLAPCGKNWDEDWDPPDPTDWCTPSKNSGECMLGLWCNAWWPGFRDQPSRGWVFDNTCEWIGENVPAAWYDWQEICSKLKYVTLFWMHPQRWPHMAYAGHYYDSYAPGWEIYYPRGKEGTQHPPSYYYRRYFDCSAP</sequence>
<organism evidence="1 2">
    <name type="scientific">Colletotrichum incanum</name>
    <name type="common">Soybean anthracnose fungus</name>
    <dbReference type="NCBI Taxonomy" id="1573173"/>
    <lineage>
        <taxon>Eukaryota</taxon>
        <taxon>Fungi</taxon>
        <taxon>Dikarya</taxon>
        <taxon>Ascomycota</taxon>
        <taxon>Pezizomycotina</taxon>
        <taxon>Sordariomycetes</taxon>
        <taxon>Hypocreomycetidae</taxon>
        <taxon>Glomerellales</taxon>
        <taxon>Glomerellaceae</taxon>
        <taxon>Colletotrichum</taxon>
        <taxon>Colletotrichum spaethianum species complex</taxon>
    </lineage>
</organism>
<gene>
    <name evidence="1" type="ORF">CI238_11199</name>
</gene>
<keyword evidence="2" id="KW-1185">Reference proteome</keyword>
<dbReference type="OrthoDB" id="4789938at2759"/>
<name>A0A166N5X4_COLIC</name>
<dbReference type="EMBL" id="LFIW01002627">
    <property type="protein sequence ID" value="KZL65341.1"/>
    <property type="molecule type" value="Genomic_DNA"/>
</dbReference>
<accession>A0A166N5X4</accession>
<dbReference type="AlphaFoldDB" id="A0A166N5X4"/>
<evidence type="ECO:0000313" key="1">
    <source>
        <dbReference type="EMBL" id="KZL65341.1"/>
    </source>
</evidence>
<dbReference type="Proteomes" id="UP000076584">
    <property type="component" value="Unassembled WGS sequence"/>
</dbReference>
<reference evidence="1 2" key="1">
    <citation type="submission" date="2015-06" db="EMBL/GenBank/DDBJ databases">
        <title>Survival trade-offs in plant roots during colonization by closely related pathogenic and mutualistic fungi.</title>
        <authorList>
            <person name="Hacquard S."/>
            <person name="Kracher B."/>
            <person name="Hiruma K."/>
            <person name="Weinman A."/>
            <person name="Muench P."/>
            <person name="Garrido Oter R."/>
            <person name="Ver Loren van Themaat E."/>
            <person name="Dallerey J.-F."/>
            <person name="Damm U."/>
            <person name="Henrissat B."/>
            <person name="Lespinet O."/>
            <person name="Thon M."/>
            <person name="Kemen E."/>
            <person name="McHardy A.C."/>
            <person name="Schulze-Lefert P."/>
            <person name="O'Connell R.J."/>
        </authorList>
    </citation>
    <scope>NUCLEOTIDE SEQUENCE [LARGE SCALE GENOMIC DNA]</scope>
    <source>
        <strain evidence="1 2">MAFF 238704</strain>
    </source>
</reference>
<proteinExistence type="predicted"/>
<protein>
    <submittedName>
        <fullName evidence="1">Zinc-binding dehydrogenase</fullName>
    </submittedName>
</protein>